<proteinExistence type="predicted"/>
<dbReference type="AlphaFoldDB" id="A0A8S9WZG6"/>
<feature type="region of interest" description="Disordered" evidence="1">
    <location>
        <begin position="1"/>
        <end position="22"/>
    </location>
</feature>
<name>A0A8S9WZG6_APOLU</name>
<sequence>MGDEIEVKEEPMSEGEETEGDQETFEVVMIKQEKLIGDDEEVENSERFEDEGVGYPMIKQELESTDPVGDESVVPQGSIGGQKLSEAGPSKNAC</sequence>
<evidence type="ECO:0000313" key="2">
    <source>
        <dbReference type="EMBL" id="KAF6201619.1"/>
    </source>
</evidence>
<feature type="region of interest" description="Disordered" evidence="1">
    <location>
        <begin position="62"/>
        <end position="94"/>
    </location>
</feature>
<accession>A0A8S9WZG6</accession>
<evidence type="ECO:0000313" key="3">
    <source>
        <dbReference type="Proteomes" id="UP000466442"/>
    </source>
</evidence>
<reference evidence="2" key="1">
    <citation type="journal article" date="2021" name="Mol. Ecol. Resour.">
        <title>Apolygus lucorum genome provides insights into omnivorousness and mesophyll feeding.</title>
        <authorList>
            <person name="Liu Y."/>
            <person name="Liu H."/>
            <person name="Wang H."/>
            <person name="Huang T."/>
            <person name="Liu B."/>
            <person name="Yang B."/>
            <person name="Yin L."/>
            <person name="Li B."/>
            <person name="Zhang Y."/>
            <person name="Zhang S."/>
            <person name="Jiang F."/>
            <person name="Zhang X."/>
            <person name="Ren Y."/>
            <person name="Wang B."/>
            <person name="Wang S."/>
            <person name="Lu Y."/>
            <person name="Wu K."/>
            <person name="Fan W."/>
            <person name="Wang G."/>
        </authorList>
    </citation>
    <scope>NUCLEOTIDE SEQUENCE</scope>
    <source>
        <strain evidence="2">12Hb</strain>
    </source>
</reference>
<keyword evidence="3" id="KW-1185">Reference proteome</keyword>
<gene>
    <name evidence="2" type="ORF">GE061_004012</name>
</gene>
<comment type="caution">
    <text evidence="2">The sequence shown here is derived from an EMBL/GenBank/DDBJ whole genome shotgun (WGS) entry which is preliminary data.</text>
</comment>
<organism evidence="2 3">
    <name type="scientific">Apolygus lucorum</name>
    <name type="common">Small green plant bug</name>
    <name type="synonym">Lygocoris lucorum</name>
    <dbReference type="NCBI Taxonomy" id="248454"/>
    <lineage>
        <taxon>Eukaryota</taxon>
        <taxon>Metazoa</taxon>
        <taxon>Ecdysozoa</taxon>
        <taxon>Arthropoda</taxon>
        <taxon>Hexapoda</taxon>
        <taxon>Insecta</taxon>
        <taxon>Pterygota</taxon>
        <taxon>Neoptera</taxon>
        <taxon>Paraneoptera</taxon>
        <taxon>Hemiptera</taxon>
        <taxon>Heteroptera</taxon>
        <taxon>Panheteroptera</taxon>
        <taxon>Cimicomorpha</taxon>
        <taxon>Miridae</taxon>
        <taxon>Mirini</taxon>
        <taxon>Apolygus</taxon>
    </lineage>
</organism>
<evidence type="ECO:0000256" key="1">
    <source>
        <dbReference type="SAM" id="MobiDB-lite"/>
    </source>
</evidence>
<dbReference type="Proteomes" id="UP000466442">
    <property type="component" value="Linkage Group LG12"/>
</dbReference>
<dbReference type="EMBL" id="WIXP02000012">
    <property type="protein sequence ID" value="KAF6201619.1"/>
    <property type="molecule type" value="Genomic_DNA"/>
</dbReference>
<protein>
    <submittedName>
        <fullName evidence="2">Uncharacterized protein</fullName>
    </submittedName>
</protein>